<keyword evidence="4 8" id="KW-0547">Nucleotide-binding</keyword>
<dbReference type="HAMAP" id="MF_00027">
    <property type="entry name" value="CobB_CbiA"/>
    <property type="match status" value="1"/>
</dbReference>
<dbReference type="PANTHER" id="PTHR43873">
    <property type="entry name" value="COBYRINATE A,C-DIAMIDE SYNTHASE"/>
    <property type="match status" value="1"/>
</dbReference>
<dbReference type="Pfam" id="PF01656">
    <property type="entry name" value="CbiA"/>
    <property type="match status" value="1"/>
</dbReference>
<comment type="caution">
    <text evidence="11">The sequence shown here is derived from an EMBL/GenBank/DDBJ whole genome shotgun (WGS) entry which is preliminary data.</text>
</comment>
<dbReference type="PROSITE" id="PS51274">
    <property type="entry name" value="GATASE_COBBQ"/>
    <property type="match status" value="1"/>
</dbReference>
<evidence type="ECO:0000256" key="7">
    <source>
        <dbReference type="ARBA" id="ARBA00022962"/>
    </source>
</evidence>
<evidence type="ECO:0000259" key="10">
    <source>
        <dbReference type="Pfam" id="PF07685"/>
    </source>
</evidence>
<comment type="cofactor">
    <cofactor evidence="1 8">
        <name>Mg(2+)</name>
        <dbReference type="ChEBI" id="CHEBI:18420"/>
    </cofactor>
</comment>
<dbReference type="EC" id="6.3.5.11" evidence="8"/>
<reference evidence="11 12" key="1">
    <citation type="submission" date="2020-01" db="EMBL/GenBank/DDBJ databases">
        <title>Genome sequence of Desulfovibrio aerotolerans DSM 16695(T).</title>
        <authorList>
            <person name="Karnachuk O."/>
            <person name="Avakyan M."/>
            <person name="Mardanov A."/>
            <person name="Kadnikov V."/>
            <person name="Ravin N."/>
        </authorList>
    </citation>
    <scope>NUCLEOTIDE SEQUENCE [LARGE SCALE GENOMIC DNA]</scope>
    <source>
        <strain evidence="11 12">DSM 16695</strain>
    </source>
</reference>
<dbReference type="AlphaFoldDB" id="A0A7C9MLC0"/>
<proteinExistence type="inferred from homology"/>
<organism evidence="11 12">
    <name type="scientific">Solidesulfovibrio aerotolerans</name>
    <dbReference type="NCBI Taxonomy" id="295255"/>
    <lineage>
        <taxon>Bacteria</taxon>
        <taxon>Pseudomonadati</taxon>
        <taxon>Thermodesulfobacteriota</taxon>
        <taxon>Desulfovibrionia</taxon>
        <taxon>Desulfovibrionales</taxon>
        <taxon>Desulfovibrionaceae</taxon>
        <taxon>Solidesulfovibrio</taxon>
    </lineage>
</organism>
<dbReference type="GO" id="GO:0009236">
    <property type="term" value="P:cobalamin biosynthetic process"/>
    <property type="evidence" value="ECO:0007669"/>
    <property type="project" value="UniProtKB-UniRule"/>
</dbReference>
<sequence length="473" mass="49585">MNYRPRLVLAGLSGGAGKTILSLGICRALAAAGLRVRPFKKGPDYIDAAWLGLAAGRDAANLDPFLLPPERIPSLFLEKSADCDISIIEGNRGIFDGMDVAGSCSTAALARTLAAPVVLILDATKMTRTAAAIVAGVAAFEPGLNLAGVVLNRTAGPRHRDILREAIESLAGVPVLGMLPKISENPIPERHMGLMSMREQSGVDPILDGIAAVIRDNVDLDRIVALARLAPDLPDAPAPVWPAPRGDGRRPVIGVVRDAALWFYYPENCEALERAGAKLVPVSILNDAPWPALDGLYLGGGFPETQAATLAGNLPVREHVRALAAAGLPIYAECGGFMYLGQGLVVDGTYYPMAGVFPVTTTLCARPQGLGYSLARVVRDNPYHPVGTVLRGHEFHYSKCQATLGSCGGPGAALPGPEAFALAMERGVGMLGGLDGLTTANTFAAYTHIHADGAPHWADHFVAAALAYSQSCR</sequence>
<accession>A0A7C9MLC0</accession>
<comment type="pathway">
    <text evidence="8">Cofactor biosynthesis; adenosylcobalamin biosynthesis; cob(II)yrinate a,c-diamide from sirohydrochlorin (anaerobic route): step 10/10.</text>
</comment>
<keyword evidence="12" id="KW-1185">Reference proteome</keyword>
<evidence type="ECO:0000256" key="2">
    <source>
        <dbReference type="ARBA" id="ARBA00022573"/>
    </source>
</evidence>
<comment type="function">
    <text evidence="8">Catalyzes the ATP-dependent amidation of the two carboxylate groups at positions a and c of cobyrinate, using either L-glutamine or ammonia as the nitrogen source.</text>
</comment>
<dbReference type="InterPro" id="IPR002586">
    <property type="entry name" value="CobQ/CobB/MinD/ParA_Nub-bd_dom"/>
</dbReference>
<evidence type="ECO:0000256" key="8">
    <source>
        <dbReference type="HAMAP-Rule" id="MF_00027"/>
    </source>
</evidence>
<dbReference type="OrthoDB" id="9764035at2"/>
<dbReference type="InterPro" id="IPR011698">
    <property type="entry name" value="GATase_3"/>
</dbReference>
<evidence type="ECO:0000256" key="5">
    <source>
        <dbReference type="ARBA" id="ARBA00022840"/>
    </source>
</evidence>
<dbReference type="GO" id="GO:0005524">
    <property type="term" value="F:ATP binding"/>
    <property type="evidence" value="ECO:0007669"/>
    <property type="project" value="UniProtKB-UniRule"/>
</dbReference>
<evidence type="ECO:0000313" key="12">
    <source>
        <dbReference type="Proteomes" id="UP000482487"/>
    </source>
</evidence>
<evidence type="ECO:0000313" key="11">
    <source>
        <dbReference type="EMBL" id="MYL84989.1"/>
    </source>
</evidence>
<dbReference type="Gene3D" id="3.40.50.880">
    <property type="match status" value="1"/>
</dbReference>
<dbReference type="InterPro" id="IPR027417">
    <property type="entry name" value="P-loop_NTPase"/>
</dbReference>
<dbReference type="CDD" id="cd03130">
    <property type="entry name" value="GATase1_CobB"/>
    <property type="match status" value="1"/>
</dbReference>
<keyword evidence="7 8" id="KW-0315">Glutamine amidotransferase</keyword>
<dbReference type="EMBL" id="WVUD01000050">
    <property type="protein sequence ID" value="MYL84989.1"/>
    <property type="molecule type" value="Genomic_DNA"/>
</dbReference>
<evidence type="ECO:0000256" key="4">
    <source>
        <dbReference type="ARBA" id="ARBA00022741"/>
    </source>
</evidence>
<evidence type="ECO:0000256" key="6">
    <source>
        <dbReference type="ARBA" id="ARBA00022842"/>
    </source>
</evidence>
<keyword evidence="6 8" id="KW-0460">Magnesium</keyword>
<evidence type="ECO:0000256" key="3">
    <source>
        <dbReference type="ARBA" id="ARBA00022598"/>
    </source>
</evidence>
<keyword evidence="5 8" id="KW-0067">ATP-binding</keyword>
<comment type="domain">
    <text evidence="8">Comprises of two domains. The C-terminal domain contains the binding site for glutamine and catalyzes the hydrolysis of this substrate to glutamate and ammonia. The N-terminal domain is anticipated to bind ATP and cobyrinate and catalyzes the ultimate synthesis of the diamide product. The ammonia produced via the glutaminase domain is probably translocated to the adjacent domain via a molecular tunnel, where it reacts with an activated intermediate.</text>
</comment>
<dbReference type="RefSeq" id="WP_160963540.1">
    <property type="nucleotide sequence ID" value="NZ_WVUD01000050.1"/>
</dbReference>
<dbReference type="PANTHER" id="PTHR43873:SF1">
    <property type="entry name" value="COBYRINATE A,C-DIAMIDE SYNTHASE"/>
    <property type="match status" value="1"/>
</dbReference>
<protein>
    <recommendedName>
        <fullName evidence="8">Cobyrinate a,c-diamide synthase</fullName>
        <ecNumber evidence="8">6.3.5.11</ecNumber>
    </recommendedName>
    <alternativeName>
        <fullName evidence="8">Cobyrinic acid a,c-diamide synthetase</fullName>
    </alternativeName>
</protein>
<feature type="domain" description="CobQ/CobB/MinD/ParA nucleotide binding" evidence="9">
    <location>
        <begin position="8"/>
        <end position="185"/>
    </location>
</feature>
<feature type="site" description="Increases nucleophilicity of active site Cys" evidence="8">
    <location>
        <position position="448"/>
    </location>
</feature>
<feature type="active site" description="Nucleophile" evidence="8">
    <location>
        <position position="334"/>
    </location>
</feature>
<feature type="domain" description="CobB/CobQ-like glutamine amidotransferase" evidence="10">
    <location>
        <begin position="253"/>
        <end position="453"/>
    </location>
</feature>
<gene>
    <name evidence="8" type="primary">cbiA</name>
    <name evidence="11" type="ORF">GTA51_17910</name>
</gene>
<dbReference type="UniPathway" id="UPA00148">
    <property type="reaction ID" value="UER00231"/>
</dbReference>
<dbReference type="NCBIfam" id="NF002204">
    <property type="entry name" value="PRK01077.1"/>
    <property type="match status" value="1"/>
</dbReference>
<dbReference type="InterPro" id="IPR029062">
    <property type="entry name" value="Class_I_gatase-like"/>
</dbReference>
<evidence type="ECO:0000259" key="9">
    <source>
        <dbReference type="Pfam" id="PF01656"/>
    </source>
</evidence>
<dbReference type="NCBIfam" id="TIGR00379">
    <property type="entry name" value="cobB"/>
    <property type="match status" value="1"/>
</dbReference>
<dbReference type="Pfam" id="PF07685">
    <property type="entry name" value="GATase_3"/>
    <property type="match status" value="1"/>
</dbReference>
<name>A0A7C9MLC0_9BACT</name>
<comment type="miscellaneous">
    <text evidence="8">The a and c carboxylates of cobyrinate are activated for nucleophilic attack via formation of a phosphorylated intermediate by ATP. CbiA catalyzes first the amidation of the c-carboxylate, and then that of the a-carboxylate.</text>
</comment>
<dbReference type="Gene3D" id="3.40.50.300">
    <property type="entry name" value="P-loop containing nucleotide triphosphate hydrolases"/>
    <property type="match status" value="2"/>
</dbReference>
<dbReference type="InterPro" id="IPR004484">
    <property type="entry name" value="CbiA/CobB_synth"/>
</dbReference>
<comment type="similarity">
    <text evidence="8">Belongs to the CobB/CbiA family.</text>
</comment>
<keyword evidence="2 8" id="KW-0169">Cobalamin biosynthesis</keyword>
<keyword evidence="3 8" id="KW-0436">Ligase</keyword>
<dbReference type="SUPFAM" id="SSF52317">
    <property type="entry name" value="Class I glutamine amidotransferase-like"/>
    <property type="match status" value="1"/>
</dbReference>
<comment type="catalytic activity">
    <reaction evidence="8">
        <text>cob(II)yrinate + 2 L-glutamine + 2 ATP + 2 H2O = cob(II)yrinate a,c diamide + 2 L-glutamate + 2 ADP + 2 phosphate + 2 H(+)</text>
        <dbReference type="Rhea" id="RHEA:26289"/>
        <dbReference type="ChEBI" id="CHEBI:15377"/>
        <dbReference type="ChEBI" id="CHEBI:15378"/>
        <dbReference type="ChEBI" id="CHEBI:29985"/>
        <dbReference type="ChEBI" id="CHEBI:30616"/>
        <dbReference type="ChEBI" id="CHEBI:43474"/>
        <dbReference type="ChEBI" id="CHEBI:58359"/>
        <dbReference type="ChEBI" id="CHEBI:58537"/>
        <dbReference type="ChEBI" id="CHEBI:58894"/>
        <dbReference type="ChEBI" id="CHEBI:456216"/>
        <dbReference type="EC" id="6.3.5.11"/>
    </reaction>
</comment>
<dbReference type="SUPFAM" id="SSF52540">
    <property type="entry name" value="P-loop containing nucleoside triphosphate hydrolases"/>
    <property type="match status" value="1"/>
</dbReference>
<dbReference type="Proteomes" id="UP000482487">
    <property type="component" value="Unassembled WGS sequence"/>
</dbReference>
<dbReference type="GO" id="GO:0042242">
    <property type="term" value="F:cobyrinic acid a,c-diamide synthase activity"/>
    <property type="evidence" value="ECO:0007669"/>
    <property type="project" value="UniProtKB-UniRule"/>
</dbReference>
<evidence type="ECO:0000256" key="1">
    <source>
        <dbReference type="ARBA" id="ARBA00001946"/>
    </source>
</evidence>